<keyword evidence="3 10" id="KW-0489">Methyltransferase</keyword>
<sequence>MSKESKQSEKTIAAGYLLDYISGQQIKETKKEQVRQRIVRALIHEYGISPDDMERDFKVVGRKKADVAIFHHGKDHIIENISRMVLCRQEPKVGKTAVRIRDFEQAAADLQVLEELLQEVESCKYGLWTNGLEFFFIEKEQKRFEIKCNPIGDWPMAEESLGTKEVVSDARTRVADNDMLKVTFRRCHNFIHGNEGMPKDAAFWQFLYLIFCKMHDETFKRGERRFWAGPKEQFDNAGRKEIRKRIEPLFNEVKAKFQNIFRGNEEISLSDRALAFMVSELAKYDFTRTDVDAKGVAYQEIVGTNLRGDRGQYFTPRGVVKLVVEMLNPKENERVLDPACGTGGFLVANLGHMLKKFRDEEGTTAGTENTVEFLNVHDRLKEYASAMVFGSDFDQFLVRASQMNMVMAGDGRGHLYHMNSLEFPNGHLQDEDAAKDIPFGSFDVVMTNPPFGSDIPITDKNILKHYELAHNWESDGDGGFRNTGVIKSSVAPEILFIERCLKWLKPGTGRMGIVLPDGVLGNPAAEYIRWWIMRESQVLASVDLPVEAFIAEANVNILTSLLFLRKKSDQEKHAEAIGGMEEYPVFMAVADKVGFDRRGNKLYKRTPDGEEILEAKEYSEKLRIGGRIVERNLVRNEKVEDNDLPVIAEMYREFLKEND</sequence>
<keyword evidence="5" id="KW-0949">S-adenosyl-L-methionine</keyword>
<keyword evidence="11" id="KW-1185">Reference proteome</keyword>
<dbReference type="RefSeq" id="WP_178366769.1">
    <property type="nucleotide sequence ID" value="NZ_JACADJ010000030.1"/>
</dbReference>
<dbReference type="Gene3D" id="3.40.50.150">
    <property type="entry name" value="Vaccinia Virus protein VP39"/>
    <property type="match status" value="1"/>
</dbReference>
<dbReference type="EMBL" id="JACADJ010000030">
    <property type="protein sequence ID" value="NWH05315.1"/>
    <property type="molecule type" value="Genomic_DNA"/>
</dbReference>
<evidence type="ECO:0000256" key="7">
    <source>
        <dbReference type="ARBA" id="ARBA00047942"/>
    </source>
</evidence>
<dbReference type="PANTHER" id="PTHR42998">
    <property type="entry name" value="TYPE I RESTRICTION ENZYME HINDVIIP M PROTEIN-RELATED"/>
    <property type="match status" value="1"/>
</dbReference>
<dbReference type="GO" id="GO:0003677">
    <property type="term" value="F:DNA binding"/>
    <property type="evidence" value="ECO:0007669"/>
    <property type="project" value="InterPro"/>
</dbReference>
<evidence type="ECO:0000259" key="9">
    <source>
        <dbReference type="Pfam" id="PF13588"/>
    </source>
</evidence>
<dbReference type="PANTHER" id="PTHR42998:SF1">
    <property type="entry name" value="TYPE I RESTRICTION ENZYME HINDI METHYLASE SUBUNIT"/>
    <property type="match status" value="1"/>
</dbReference>
<dbReference type="EC" id="2.1.1.72" evidence="2"/>
<dbReference type="InterPro" id="IPR052916">
    <property type="entry name" value="Type-I_RE_MTase_Subunit"/>
</dbReference>
<accession>A0A850T852</accession>
<dbReference type="CDD" id="cd02440">
    <property type="entry name" value="AdoMet_MTases"/>
    <property type="match status" value="1"/>
</dbReference>
<dbReference type="GO" id="GO:0008170">
    <property type="term" value="F:N-methyltransferase activity"/>
    <property type="evidence" value="ECO:0007669"/>
    <property type="project" value="InterPro"/>
</dbReference>
<evidence type="ECO:0000256" key="2">
    <source>
        <dbReference type="ARBA" id="ARBA00011900"/>
    </source>
</evidence>
<dbReference type="Pfam" id="PF13588">
    <property type="entry name" value="HSDR_N_2"/>
    <property type="match status" value="1"/>
</dbReference>
<name>A0A850T852_9BACT</name>
<gene>
    <name evidence="10" type="ORF">HXW94_10000</name>
</gene>
<proteinExistence type="inferred from homology"/>
<comment type="catalytic activity">
    <reaction evidence="7">
        <text>a 2'-deoxyadenosine in DNA + S-adenosyl-L-methionine = an N(6)-methyl-2'-deoxyadenosine in DNA + S-adenosyl-L-homocysteine + H(+)</text>
        <dbReference type="Rhea" id="RHEA:15197"/>
        <dbReference type="Rhea" id="RHEA-COMP:12418"/>
        <dbReference type="Rhea" id="RHEA-COMP:12419"/>
        <dbReference type="ChEBI" id="CHEBI:15378"/>
        <dbReference type="ChEBI" id="CHEBI:57856"/>
        <dbReference type="ChEBI" id="CHEBI:59789"/>
        <dbReference type="ChEBI" id="CHEBI:90615"/>
        <dbReference type="ChEBI" id="CHEBI:90616"/>
        <dbReference type="EC" id="2.1.1.72"/>
    </reaction>
</comment>
<keyword evidence="4" id="KW-0808">Transferase</keyword>
<dbReference type="InterPro" id="IPR038333">
    <property type="entry name" value="T1MK-like_N_sf"/>
</dbReference>
<organism evidence="10 11">
    <name type="scientific">Desulfobacter latus</name>
    <dbReference type="NCBI Taxonomy" id="2292"/>
    <lineage>
        <taxon>Bacteria</taxon>
        <taxon>Pseudomonadati</taxon>
        <taxon>Thermodesulfobacteriota</taxon>
        <taxon>Desulfobacteria</taxon>
        <taxon>Desulfobacterales</taxon>
        <taxon>Desulfobacteraceae</taxon>
        <taxon>Desulfobacter</taxon>
    </lineage>
</organism>
<feature type="domain" description="DNA methylase adenine-specific" evidence="8">
    <location>
        <begin position="306"/>
        <end position="572"/>
    </location>
</feature>
<evidence type="ECO:0000313" key="10">
    <source>
        <dbReference type="EMBL" id="NWH05315.1"/>
    </source>
</evidence>
<dbReference type="AlphaFoldDB" id="A0A850T852"/>
<evidence type="ECO:0000256" key="6">
    <source>
        <dbReference type="ARBA" id="ARBA00022747"/>
    </source>
</evidence>
<comment type="caution">
    <text evidence="10">The sequence shown here is derived from an EMBL/GenBank/DDBJ whole genome shotgun (WGS) entry which is preliminary data.</text>
</comment>
<evidence type="ECO:0000256" key="3">
    <source>
        <dbReference type="ARBA" id="ARBA00022603"/>
    </source>
</evidence>
<feature type="domain" description="Type I restriction enzyme R protein N-terminal" evidence="9">
    <location>
        <begin position="31"/>
        <end position="144"/>
    </location>
</feature>
<dbReference type="InterPro" id="IPR003356">
    <property type="entry name" value="DNA_methylase_A-5"/>
</dbReference>
<evidence type="ECO:0000256" key="5">
    <source>
        <dbReference type="ARBA" id="ARBA00022691"/>
    </source>
</evidence>
<dbReference type="GO" id="GO:0009007">
    <property type="term" value="F:site-specific DNA-methyltransferase (adenine-specific) activity"/>
    <property type="evidence" value="ECO:0007669"/>
    <property type="project" value="UniProtKB-EC"/>
</dbReference>
<protein>
    <recommendedName>
        <fullName evidence="2">site-specific DNA-methyltransferase (adenine-specific)</fullName>
        <ecNumber evidence="2">2.1.1.72</ecNumber>
    </recommendedName>
</protein>
<dbReference type="InterPro" id="IPR029063">
    <property type="entry name" value="SAM-dependent_MTases_sf"/>
</dbReference>
<keyword evidence="6" id="KW-0680">Restriction system</keyword>
<dbReference type="PRINTS" id="PR00507">
    <property type="entry name" value="N12N6MTFRASE"/>
</dbReference>
<dbReference type="InterPro" id="IPR029464">
    <property type="entry name" value="HSDR_N"/>
</dbReference>
<dbReference type="Proteomes" id="UP000553343">
    <property type="component" value="Unassembled WGS sequence"/>
</dbReference>
<dbReference type="GO" id="GO:0032259">
    <property type="term" value="P:methylation"/>
    <property type="evidence" value="ECO:0007669"/>
    <property type="project" value="UniProtKB-KW"/>
</dbReference>
<reference evidence="10 11" key="1">
    <citation type="submission" date="2020-06" db="EMBL/GenBank/DDBJ databases">
        <title>High-quality draft genome of sulfate reducer Desulfobacter latus type strain AcrS2 isolated from marine sediment.</title>
        <authorList>
            <person name="Hoppe M."/>
            <person name="Larsen C.K."/>
            <person name="Marshall I.P.G."/>
            <person name="Schramm A."/>
            <person name="Marietou A.G."/>
        </authorList>
    </citation>
    <scope>NUCLEOTIDE SEQUENCE [LARGE SCALE GENOMIC DNA]</scope>
    <source>
        <strain evidence="10 11">AcRS2</strain>
    </source>
</reference>
<dbReference type="GO" id="GO:0009307">
    <property type="term" value="P:DNA restriction-modification system"/>
    <property type="evidence" value="ECO:0007669"/>
    <property type="project" value="UniProtKB-KW"/>
</dbReference>
<dbReference type="Pfam" id="PF02384">
    <property type="entry name" value="N6_Mtase"/>
    <property type="match status" value="1"/>
</dbReference>
<dbReference type="NCBIfam" id="NF047738">
    <property type="entry name" value="antiphage_MADS2"/>
    <property type="match status" value="1"/>
</dbReference>
<evidence type="ECO:0000256" key="4">
    <source>
        <dbReference type="ARBA" id="ARBA00022679"/>
    </source>
</evidence>
<dbReference type="SUPFAM" id="SSF53335">
    <property type="entry name" value="S-adenosyl-L-methionine-dependent methyltransferases"/>
    <property type="match status" value="1"/>
</dbReference>
<comment type="similarity">
    <text evidence="1">Belongs to the N(4)/N(6)-methyltransferase family.</text>
</comment>
<dbReference type="Gene3D" id="1.20.1260.30">
    <property type="match status" value="1"/>
</dbReference>
<evidence type="ECO:0000259" key="8">
    <source>
        <dbReference type="Pfam" id="PF02384"/>
    </source>
</evidence>
<evidence type="ECO:0000313" key="11">
    <source>
        <dbReference type="Proteomes" id="UP000553343"/>
    </source>
</evidence>
<evidence type="ECO:0000256" key="1">
    <source>
        <dbReference type="ARBA" id="ARBA00006594"/>
    </source>
</evidence>